<sequence length="69" mass="7702">MNFFDFFVVYEDVEYAMGFFNSTPTTSIEIGNIIQGKELVNGDKNGGKKFVMFLISLIPAGVIIFSILI</sequence>
<keyword evidence="3" id="KW-1185">Reference proteome</keyword>
<keyword evidence="1" id="KW-1133">Transmembrane helix</keyword>
<organism evidence="2 3">
    <name type="scientific">Aureibacter tunicatorum</name>
    <dbReference type="NCBI Taxonomy" id="866807"/>
    <lineage>
        <taxon>Bacteria</taxon>
        <taxon>Pseudomonadati</taxon>
        <taxon>Bacteroidota</taxon>
        <taxon>Cytophagia</taxon>
        <taxon>Cytophagales</taxon>
        <taxon>Persicobacteraceae</taxon>
        <taxon>Aureibacter</taxon>
    </lineage>
</organism>
<name>A0AAE3XQW3_9BACT</name>
<keyword evidence="1" id="KW-0812">Transmembrane</keyword>
<dbReference type="Proteomes" id="UP001185092">
    <property type="component" value="Unassembled WGS sequence"/>
</dbReference>
<feature type="transmembrane region" description="Helical" evidence="1">
    <location>
        <begin position="50"/>
        <end position="68"/>
    </location>
</feature>
<dbReference type="RefSeq" id="WP_309942300.1">
    <property type="nucleotide sequence ID" value="NZ_AP025306.1"/>
</dbReference>
<evidence type="ECO:0000313" key="2">
    <source>
        <dbReference type="EMBL" id="MDR6241487.1"/>
    </source>
</evidence>
<reference evidence="2" key="1">
    <citation type="submission" date="2023-07" db="EMBL/GenBank/DDBJ databases">
        <title>Genomic Encyclopedia of Type Strains, Phase IV (KMG-IV): sequencing the most valuable type-strain genomes for metagenomic binning, comparative biology and taxonomic classification.</title>
        <authorList>
            <person name="Goeker M."/>
        </authorList>
    </citation>
    <scope>NUCLEOTIDE SEQUENCE</scope>
    <source>
        <strain evidence="2">DSM 26174</strain>
    </source>
</reference>
<keyword evidence="1" id="KW-0472">Membrane</keyword>
<protein>
    <submittedName>
        <fullName evidence="2">Uncharacterized protein</fullName>
    </submittedName>
</protein>
<dbReference type="AlphaFoldDB" id="A0AAE3XQW3"/>
<comment type="caution">
    <text evidence="2">The sequence shown here is derived from an EMBL/GenBank/DDBJ whole genome shotgun (WGS) entry which is preliminary data.</text>
</comment>
<evidence type="ECO:0000313" key="3">
    <source>
        <dbReference type="Proteomes" id="UP001185092"/>
    </source>
</evidence>
<accession>A0AAE3XQW3</accession>
<evidence type="ECO:0000256" key="1">
    <source>
        <dbReference type="SAM" id="Phobius"/>
    </source>
</evidence>
<gene>
    <name evidence="2" type="ORF">HNQ88_004574</name>
</gene>
<dbReference type="EMBL" id="JAVDQD010000008">
    <property type="protein sequence ID" value="MDR6241487.1"/>
    <property type="molecule type" value="Genomic_DNA"/>
</dbReference>
<proteinExistence type="predicted"/>